<organism evidence="1 2">
    <name type="scientific">Gigaspora margarita</name>
    <dbReference type="NCBI Taxonomy" id="4874"/>
    <lineage>
        <taxon>Eukaryota</taxon>
        <taxon>Fungi</taxon>
        <taxon>Fungi incertae sedis</taxon>
        <taxon>Mucoromycota</taxon>
        <taxon>Glomeromycotina</taxon>
        <taxon>Glomeromycetes</taxon>
        <taxon>Diversisporales</taxon>
        <taxon>Gigasporaceae</taxon>
        <taxon>Gigaspora</taxon>
    </lineage>
</organism>
<gene>
    <name evidence="1" type="ORF">GMARGA_LOCUS28102</name>
</gene>
<sequence length="86" mass="9834">QEGAYAFGRCCRRMLDFVTFTFATTPFLTKKRIQCNRIQRVELEHEKANEQSLLGMPKDLASAITPTTVIFQAVQRQRLTPTAVED</sequence>
<proteinExistence type="predicted"/>
<comment type="caution">
    <text evidence="1">The sequence shown here is derived from an EMBL/GenBank/DDBJ whole genome shotgun (WGS) entry which is preliminary data.</text>
</comment>
<accession>A0ABN7W8Y6</accession>
<feature type="non-terminal residue" evidence="1">
    <location>
        <position position="1"/>
    </location>
</feature>
<dbReference type="Proteomes" id="UP000789901">
    <property type="component" value="Unassembled WGS sequence"/>
</dbReference>
<dbReference type="EMBL" id="CAJVQB010035376">
    <property type="protein sequence ID" value="CAG8822456.1"/>
    <property type="molecule type" value="Genomic_DNA"/>
</dbReference>
<keyword evidence="2" id="KW-1185">Reference proteome</keyword>
<evidence type="ECO:0000313" key="2">
    <source>
        <dbReference type="Proteomes" id="UP000789901"/>
    </source>
</evidence>
<evidence type="ECO:0000313" key="1">
    <source>
        <dbReference type="EMBL" id="CAG8822456.1"/>
    </source>
</evidence>
<protein>
    <submittedName>
        <fullName evidence="1">10610_t:CDS:1</fullName>
    </submittedName>
</protein>
<name>A0ABN7W8Y6_GIGMA</name>
<reference evidence="1 2" key="1">
    <citation type="submission" date="2021-06" db="EMBL/GenBank/DDBJ databases">
        <authorList>
            <person name="Kallberg Y."/>
            <person name="Tangrot J."/>
            <person name="Rosling A."/>
        </authorList>
    </citation>
    <scope>NUCLEOTIDE SEQUENCE [LARGE SCALE GENOMIC DNA]</scope>
    <source>
        <strain evidence="1 2">120-4 pot B 10/14</strain>
    </source>
</reference>